<organism evidence="1 2">
    <name type="scientific">Paraflavisolibacter caeni</name>
    <dbReference type="NCBI Taxonomy" id="2982496"/>
    <lineage>
        <taxon>Bacteria</taxon>
        <taxon>Pseudomonadati</taxon>
        <taxon>Bacteroidota</taxon>
        <taxon>Chitinophagia</taxon>
        <taxon>Chitinophagales</taxon>
        <taxon>Chitinophagaceae</taxon>
        <taxon>Paraflavisolibacter</taxon>
    </lineage>
</organism>
<dbReference type="Proteomes" id="UP001155483">
    <property type="component" value="Unassembled WGS sequence"/>
</dbReference>
<evidence type="ECO:0000313" key="1">
    <source>
        <dbReference type="EMBL" id="MCU7552924.1"/>
    </source>
</evidence>
<name>A0A9X3BHV2_9BACT</name>
<evidence type="ECO:0000313" key="2">
    <source>
        <dbReference type="Proteomes" id="UP001155483"/>
    </source>
</evidence>
<protein>
    <submittedName>
        <fullName evidence="1">Uncharacterized protein</fullName>
    </submittedName>
</protein>
<reference evidence="1" key="2">
    <citation type="submission" date="2023-04" db="EMBL/GenBank/DDBJ databases">
        <title>Paracnuella aquatica gen. nov., sp. nov., a member of the family Chitinophagaceae isolated from a hot spring.</title>
        <authorList>
            <person name="Wang C."/>
        </authorList>
    </citation>
    <scope>NUCLEOTIDE SEQUENCE</scope>
    <source>
        <strain evidence="1">LB-8</strain>
    </source>
</reference>
<comment type="caution">
    <text evidence="1">The sequence shown here is derived from an EMBL/GenBank/DDBJ whole genome shotgun (WGS) entry which is preliminary data.</text>
</comment>
<reference evidence="1" key="1">
    <citation type="submission" date="2022-09" db="EMBL/GenBank/DDBJ databases">
        <authorList>
            <person name="Yuan C."/>
            <person name="Ke Z."/>
        </authorList>
    </citation>
    <scope>NUCLEOTIDE SEQUENCE</scope>
    <source>
        <strain evidence="1">LB-8</strain>
    </source>
</reference>
<keyword evidence="2" id="KW-1185">Reference proteome</keyword>
<gene>
    <name evidence="1" type="ORF">OCK74_27645</name>
</gene>
<proteinExistence type="predicted"/>
<dbReference type="AlphaFoldDB" id="A0A9X3BHV2"/>
<dbReference type="EMBL" id="JAOTIF010000058">
    <property type="protein sequence ID" value="MCU7552924.1"/>
    <property type="molecule type" value="Genomic_DNA"/>
</dbReference>
<dbReference type="RefSeq" id="WP_279300357.1">
    <property type="nucleotide sequence ID" value="NZ_JAOTIF010000058.1"/>
</dbReference>
<accession>A0A9X3BHV2</accession>
<sequence>MCRAHIKVAEQLSRFRMNNRPGIVFTCKSNDGIKISNLPMPGRTSLRNRVS</sequence>